<evidence type="ECO:0000256" key="2">
    <source>
        <dbReference type="ARBA" id="ARBA00005466"/>
    </source>
</evidence>
<evidence type="ECO:0000256" key="5">
    <source>
        <dbReference type="ARBA" id="ARBA00023002"/>
    </source>
</evidence>
<dbReference type="GO" id="GO:0071949">
    <property type="term" value="F:FAD binding"/>
    <property type="evidence" value="ECO:0007669"/>
    <property type="project" value="InterPro"/>
</dbReference>
<dbReference type="GO" id="GO:0016491">
    <property type="term" value="F:oxidoreductase activity"/>
    <property type="evidence" value="ECO:0007669"/>
    <property type="project" value="UniProtKB-KW"/>
</dbReference>
<name>A0A4R0RBZ0_9APHY</name>
<dbReference type="OrthoDB" id="415825at2759"/>
<dbReference type="Gene3D" id="3.30.465.10">
    <property type="match status" value="1"/>
</dbReference>
<evidence type="ECO:0000259" key="6">
    <source>
        <dbReference type="PROSITE" id="PS51387"/>
    </source>
</evidence>
<dbReference type="Pfam" id="PF08031">
    <property type="entry name" value="BBE"/>
    <property type="match status" value="1"/>
</dbReference>
<accession>A0A4R0RBZ0</accession>
<gene>
    <name evidence="7" type="ORF">EIP91_006208</name>
</gene>
<dbReference type="STRING" id="92696.A0A4R0RBZ0"/>
<feature type="domain" description="FAD-binding PCMH-type" evidence="6">
    <location>
        <begin position="33"/>
        <end position="205"/>
    </location>
</feature>
<dbReference type="InterPro" id="IPR016166">
    <property type="entry name" value="FAD-bd_PCMH"/>
</dbReference>
<keyword evidence="4" id="KW-0274">FAD</keyword>
<dbReference type="InterPro" id="IPR006094">
    <property type="entry name" value="Oxid_FAD_bind_N"/>
</dbReference>
<comment type="caution">
    <text evidence="7">The sequence shown here is derived from an EMBL/GenBank/DDBJ whole genome shotgun (WGS) entry which is preliminary data.</text>
</comment>
<dbReference type="SUPFAM" id="SSF56176">
    <property type="entry name" value="FAD-binding/transporter-associated domain-like"/>
    <property type="match status" value="1"/>
</dbReference>
<dbReference type="InterPro" id="IPR036318">
    <property type="entry name" value="FAD-bd_PCMH-like_sf"/>
</dbReference>
<evidence type="ECO:0000313" key="7">
    <source>
        <dbReference type="EMBL" id="TCD62945.1"/>
    </source>
</evidence>
<protein>
    <recommendedName>
        <fullName evidence="6">FAD-binding PCMH-type domain-containing protein</fullName>
    </recommendedName>
</protein>
<proteinExistence type="inferred from homology"/>
<evidence type="ECO:0000256" key="4">
    <source>
        <dbReference type="ARBA" id="ARBA00022827"/>
    </source>
</evidence>
<comment type="cofactor">
    <cofactor evidence="1">
        <name>FAD</name>
        <dbReference type="ChEBI" id="CHEBI:57692"/>
    </cofactor>
</comment>
<dbReference type="Pfam" id="PF01565">
    <property type="entry name" value="FAD_binding_4"/>
    <property type="match status" value="1"/>
</dbReference>
<dbReference type="AlphaFoldDB" id="A0A4R0RBZ0"/>
<keyword evidence="8" id="KW-1185">Reference proteome</keyword>
<dbReference type="Gene3D" id="3.30.43.10">
    <property type="entry name" value="Uridine Diphospho-n-acetylenolpyruvylglucosamine Reductase, domain 2"/>
    <property type="match status" value="1"/>
</dbReference>
<keyword evidence="3" id="KW-0285">Flavoprotein</keyword>
<sequence length="460" mass="50158">MSTFETFSSHFKGDIVTPKDPNYEQALDRWAHNARRNAAVVAFVKDAEDVSLAIKYAREAGLRIAIRGGGHSPQGSSSSEGGLVIDLSRYLKDVRVDPDKKLIYVQGGAVWKSVDVEAIKYGLAGVGGTVNHTGVGGLSVGGGYGWLSGAHGLVIDNTVQVTVVVADGNILTATETENPDLFWGVRGGGSNFGVVTEFVFKLHPQRAQVFAGAIAFTPDKCEQVGAFLDDWWPRAKAEEGLVVAMTRGPDGRPGIMAFVFYNGSEEDGRKAYKGLFDIGPVMDHCGNVPYEQVNGITNPLADWGRNYYFKGVLLSKKPSDDVNPKVFDEVIKAVSSSPDHMAATVLEYFPHNKINSLPADSAPYRRDLTGNTLIIVQWQDDTPEKSRKAKEIVYAVADVLPKGEGYGNYTPESDAPFTAGAVTAEKTRALFREHYPRLQGIKKKYDPDMVFNQWYTIIPA</sequence>
<evidence type="ECO:0000256" key="3">
    <source>
        <dbReference type="ARBA" id="ARBA00022630"/>
    </source>
</evidence>
<reference evidence="7 8" key="1">
    <citation type="submission" date="2018-11" db="EMBL/GenBank/DDBJ databases">
        <title>Genome assembly of Steccherinum ochraceum LE-BIN_3174, the white-rot fungus of the Steccherinaceae family (The Residual Polyporoid clade, Polyporales, Basidiomycota).</title>
        <authorList>
            <person name="Fedorova T.V."/>
            <person name="Glazunova O.A."/>
            <person name="Landesman E.O."/>
            <person name="Moiseenko K.V."/>
            <person name="Psurtseva N.V."/>
            <person name="Savinova O.S."/>
            <person name="Shakhova N.V."/>
            <person name="Tyazhelova T.V."/>
            <person name="Vasina D.V."/>
        </authorList>
    </citation>
    <scope>NUCLEOTIDE SEQUENCE [LARGE SCALE GENOMIC DNA]</scope>
    <source>
        <strain evidence="7 8">LE-BIN_3174</strain>
    </source>
</reference>
<dbReference type="Proteomes" id="UP000292702">
    <property type="component" value="Unassembled WGS sequence"/>
</dbReference>
<dbReference type="InterPro" id="IPR016167">
    <property type="entry name" value="FAD-bd_PCMH_sub1"/>
</dbReference>
<keyword evidence="5" id="KW-0560">Oxidoreductase</keyword>
<evidence type="ECO:0000313" key="8">
    <source>
        <dbReference type="Proteomes" id="UP000292702"/>
    </source>
</evidence>
<evidence type="ECO:0000256" key="1">
    <source>
        <dbReference type="ARBA" id="ARBA00001974"/>
    </source>
</evidence>
<dbReference type="Gene3D" id="3.40.462.20">
    <property type="match status" value="1"/>
</dbReference>
<dbReference type="EMBL" id="RWJN01000334">
    <property type="protein sequence ID" value="TCD62945.1"/>
    <property type="molecule type" value="Genomic_DNA"/>
</dbReference>
<dbReference type="PROSITE" id="PS51387">
    <property type="entry name" value="FAD_PCMH"/>
    <property type="match status" value="1"/>
</dbReference>
<dbReference type="InterPro" id="IPR050416">
    <property type="entry name" value="FAD-linked_Oxidoreductase"/>
</dbReference>
<dbReference type="InterPro" id="IPR012951">
    <property type="entry name" value="BBE"/>
</dbReference>
<organism evidence="7 8">
    <name type="scientific">Steccherinum ochraceum</name>
    <dbReference type="NCBI Taxonomy" id="92696"/>
    <lineage>
        <taxon>Eukaryota</taxon>
        <taxon>Fungi</taxon>
        <taxon>Dikarya</taxon>
        <taxon>Basidiomycota</taxon>
        <taxon>Agaricomycotina</taxon>
        <taxon>Agaricomycetes</taxon>
        <taxon>Polyporales</taxon>
        <taxon>Steccherinaceae</taxon>
        <taxon>Steccherinum</taxon>
    </lineage>
</organism>
<dbReference type="PANTHER" id="PTHR42973">
    <property type="entry name" value="BINDING OXIDOREDUCTASE, PUTATIVE (AFU_ORTHOLOGUE AFUA_1G17690)-RELATED"/>
    <property type="match status" value="1"/>
</dbReference>
<dbReference type="InterPro" id="IPR016169">
    <property type="entry name" value="FAD-bd_PCMH_sub2"/>
</dbReference>
<dbReference type="PANTHER" id="PTHR42973:SF39">
    <property type="entry name" value="FAD-BINDING PCMH-TYPE DOMAIN-CONTAINING PROTEIN"/>
    <property type="match status" value="1"/>
</dbReference>
<comment type="similarity">
    <text evidence="2">Belongs to the oxygen-dependent FAD-linked oxidoreductase family.</text>
</comment>